<dbReference type="InterPro" id="IPR026350">
    <property type="entry name" value="GxxExxY"/>
</dbReference>
<gene>
    <name evidence="1" type="ORF">MNBD_GAMMA25-574</name>
</gene>
<dbReference type="EMBL" id="UOFY01000004">
    <property type="protein sequence ID" value="VAX05760.1"/>
    <property type="molecule type" value="Genomic_DNA"/>
</dbReference>
<sequence length="42" mass="4524">MELNEISGLIIDSAIKVHTTPGPGLLESAYEACLKHELSIET</sequence>
<dbReference type="NCBIfam" id="TIGR04256">
    <property type="entry name" value="GxxExxY"/>
    <property type="match status" value="1"/>
</dbReference>
<evidence type="ECO:0000313" key="1">
    <source>
        <dbReference type="EMBL" id="VAX05760.1"/>
    </source>
</evidence>
<dbReference type="AlphaFoldDB" id="A0A3B1B675"/>
<dbReference type="Pfam" id="PF13366">
    <property type="entry name" value="PDDEXK_3"/>
    <property type="match status" value="1"/>
</dbReference>
<organism evidence="1">
    <name type="scientific">hydrothermal vent metagenome</name>
    <dbReference type="NCBI Taxonomy" id="652676"/>
    <lineage>
        <taxon>unclassified sequences</taxon>
        <taxon>metagenomes</taxon>
        <taxon>ecological metagenomes</taxon>
    </lineage>
</organism>
<name>A0A3B1B675_9ZZZZ</name>
<protein>
    <recommendedName>
        <fullName evidence="2">GxxExxY protein</fullName>
    </recommendedName>
</protein>
<proteinExistence type="predicted"/>
<reference evidence="1" key="1">
    <citation type="submission" date="2018-06" db="EMBL/GenBank/DDBJ databases">
        <authorList>
            <person name="Zhirakovskaya E."/>
        </authorList>
    </citation>
    <scope>NUCLEOTIDE SEQUENCE</scope>
</reference>
<accession>A0A3B1B675</accession>
<evidence type="ECO:0008006" key="2">
    <source>
        <dbReference type="Google" id="ProtNLM"/>
    </source>
</evidence>